<gene>
    <name evidence="3" type="primary">LOC106813211</name>
</gene>
<feature type="domain" description="Germinal-centre associated nuclear protein MCM3AP" evidence="1">
    <location>
        <begin position="7"/>
        <end position="276"/>
    </location>
</feature>
<dbReference type="GeneID" id="106813211"/>
<organism evidence="2 3">
    <name type="scientific">Priapulus caudatus</name>
    <name type="common">Priapulid worm</name>
    <dbReference type="NCBI Taxonomy" id="37621"/>
    <lineage>
        <taxon>Eukaryota</taxon>
        <taxon>Metazoa</taxon>
        <taxon>Ecdysozoa</taxon>
        <taxon>Scalidophora</taxon>
        <taxon>Priapulida</taxon>
        <taxon>Priapulimorpha</taxon>
        <taxon>Priapulimorphida</taxon>
        <taxon>Priapulidae</taxon>
        <taxon>Priapulus</taxon>
    </lineage>
</organism>
<accession>A0ABM1EKQ0</accession>
<evidence type="ECO:0000313" key="2">
    <source>
        <dbReference type="Proteomes" id="UP000695022"/>
    </source>
</evidence>
<dbReference type="Pfam" id="PF16769">
    <property type="entry name" value="MCM3AP_GANP"/>
    <property type="match status" value="1"/>
</dbReference>
<sequence>MLTFRDFFFTFFEELAWKPLNIPHLIAPHLTKRRRAGCIYYWKVALLSHGAAGGGGRRAELARWVRARFTKGHVPSHLQQENVATLSLYSVDVEQMQAAIGVCVTAVDVDGDDPGDLAGSRRLLGTSGVLYSLCPPRNDEVIEEFWHDARAKLRLLLESKPCKPRVPLVVMLLDWPLVDGRVPTEDVEEGLRLPGATGNATTCAHHVFNVAGDVQQPVATDTMETAVSWLSAHAPSIPDLERRPLAEFVEEGLSRHFYQPVYENLAERRQAGLLQQVCVKQLPRYTETTRIRDYADNIDR</sequence>
<name>A0ABM1EKQ0_PRICU</name>
<protein>
    <submittedName>
        <fullName evidence="3">Germinal-center associated nuclear protein-like</fullName>
    </submittedName>
</protein>
<dbReference type="RefSeq" id="XP_014672771.1">
    <property type="nucleotide sequence ID" value="XM_014817285.1"/>
</dbReference>
<evidence type="ECO:0000259" key="1">
    <source>
        <dbReference type="Pfam" id="PF16769"/>
    </source>
</evidence>
<evidence type="ECO:0000313" key="3">
    <source>
        <dbReference type="RefSeq" id="XP_014672771.1"/>
    </source>
</evidence>
<dbReference type="Proteomes" id="UP000695022">
    <property type="component" value="Unplaced"/>
</dbReference>
<reference evidence="3" key="1">
    <citation type="submission" date="2025-08" db="UniProtKB">
        <authorList>
            <consortium name="RefSeq"/>
        </authorList>
    </citation>
    <scope>IDENTIFICATION</scope>
</reference>
<dbReference type="InterPro" id="IPR031907">
    <property type="entry name" value="MCM3AP_GANP"/>
</dbReference>
<proteinExistence type="predicted"/>
<keyword evidence="2" id="KW-1185">Reference proteome</keyword>